<keyword evidence="2" id="KW-1185">Reference proteome</keyword>
<dbReference type="AlphaFoldDB" id="A0A0D0A709"/>
<evidence type="ECO:0000313" key="1">
    <source>
        <dbReference type="EMBL" id="KIK37381.1"/>
    </source>
</evidence>
<reference evidence="1 2" key="1">
    <citation type="submission" date="2014-04" db="EMBL/GenBank/DDBJ databases">
        <authorList>
            <consortium name="DOE Joint Genome Institute"/>
            <person name="Kuo A."/>
            <person name="Ruytinx J."/>
            <person name="Rineau F."/>
            <person name="Colpaert J."/>
            <person name="Kohler A."/>
            <person name="Nagy L.G."/>
            <person name="Floudas D."/>
            <person name="Copeland A."/>
            <person name="Barry K.W."/>
            <person name="Cichocki N."/>
            <person name="Veneault-Fourrey C."/>
            <person name="LaButti K."/>
            <person name="Lindquist E.A."/>
            <person name="Lipzen A."/>
            <person name="Lundell T."/>
            <person name="Morin E."/>
            <person name="Murat C."/>
            <person name="Sun H."/>
            <person name="Tunlid A."/>
            <person name="Henrissat B."/>
            <person name="Grigoriev I.V."/>
            <person name="Hibbett D.S."/>
            <person name="Martin F."/>
            <person name="Nordberg H.P."/>
            <person name="Cantor M.N."/>
            <person name="Hua S.X."/>
        </authorList>
    </citation>
    <scope>NUCLEOTIDE SEQUENCE [LARGE SCALE GENOMIC DNA]</scope>
    <source>
        <strain evidence="1 2">UH-Slu-Lm8-n1</strain>
    </source>
</reference>
<dbReference type="Proteomes" id="UP000054485">
    <property type="component" value="Unassembled WGS sequence"/>
</dbReference>
<dbReference type="InParanoid" id="A0A0D0A709"/>
<accession>A0A0D0A709</accession>
<gene>
    <name evidence="1" type="ORF">CY34DRAFT_461675</name>
</gene>
<proteinExistence type="predicted"/>
<name>A0A0D0A709_9AGAM</name>
<reference evidence="2" key="2">
    <citation type="submission" date="2015-01" db="EMBL/GenBank/DDBJ databases">
        <title>Evolutionary Origins and Diversification of the Mycorrhizal Mutualists.</title>
        <authorList>
            <consortium name="DOE Joint Genome Institute"/>
            <consortium name="Mycorrhizal Genomics Consortium"/>
            <person name="Kohler A."/>
            <person name="Kuo A."/>
            <person name="Nagy L.G."/>
            <person name="Floudas D."/>
            <person name="Copeland A."/>
            <person name="Barry K.W."/>
            <person name="Cichocki N."/>
            <person name="Veneault-Fourrey C."/>
            <person name="LaButti K."/>
            <person name="Lindquist E.A."/>
            <person name="Lipzen A."/>
            <person name="Lundell T."/>
            <person name="Morin E."/>
            <person name="Murat C."/>
            <person name="Riley R."/>
            <person name="Ohm R."/>
            <person name="Sun H."/>
            <person name="Tunlid A."/>
            <person name="Henrissat B."/>
            <person name="Grigoriev I.V."/>
            <person name="Hibbett D.S."/>
            <person name="Martin F."/>
        </authorList>
    </citation>
    <scope>NUCLEOTIDE SEQUENCE [LARGE SCALE GENOMIC DNA]</scope>
    <source>
        <strain evidence="2">UH-Slu-Lm8-n1</strain>
    </source>
</reference>
<evidence type="ECO:0000313" key="2">
    <source>
        <dbReference type="Proteomes" id="UP000054485"/>
    </source>
</evidence>
<organism evidence="1 2">
    <name type="scientific">Suillus luteus UH-Slu-Lm8-n1</name>
    <dbReference type="NCBI Taxonomy" id="930992"/>
    <lineage>
        <taxon>Eukaryota</taxon>
        <taxon>Fungi</taxon>
        <taxon>Dikarya</taxon>
        <taxon>Basidiomycota</taxon>
        <taxon>Agaricomycotina</taxon>
        <taxon>Agaricomycetes</taxon>
        <taxon>Agaricomycetidae</taxon>
        <taxon>Boletales</taxon>
        <taxon>Suillineae</taxon>
        <taxon>Suillaceae</taxon>
        <taxon>Suillus</taxon>
    </lineage>
</organism>
<protein>
    <submittedName>
        <fullName evidence="1">Uncharacterized protein</fullName>
    </submittedName>
</protein>
<dbReference type="EMBL" id="KN835455">
    <property type="protein sequence ID" value="KIK37381.1"/>
    <property type="molecule type" value="Genomic_DNA"/>
</dbReference>
<sequence>MISLSSCQNVVKEKLDTVSDLEFPPAPRAFTLLPAHHLKLGFAMSQNCQTPRVVIGEHPTCGSVQQLVMTRLSSFKLRLRVQAGPGRPSYVVLTPPGYYYVQGRSHMR</sequence>
<dbReference type="HOGENOM" id="CLU_2198746_0_0_1"/>